<feature type="region of interest" description="Disordered" evidence="1">
    <location>
        <begin position="104"/>
        <end position="159"/>
    </location>
</feature>
<accession>A0A0F9IZX7</accession>
<comment type="caution">
    <text evidence="2">The sequence shown here is derived from an EMBL/GenBank/DDBJ whole genome shotgun (WGS) entry which is preliminary data.</text>
</comment>
<evidence type="ECO:0000256" key="1">
    <source>
        <dbReference type="SAM" id="MobiDB-lite"/>
    </source>
</evidence>
<proteinExistence type="predicted"/>
<name>A0A0F9IZX7_9ZZZZ</name>
<gene>
    <name evidence="2" type="ORF">LCGC14_1883290</name>
</gene>
<dbReference type="AlphaFoldDB" id="A0A0F9IZX7"/>
<organism evidence="2">
    <name type="scientific">marine sediment metagenome</name>
    <dbReference type="NCBI Taxonomy" id="412755"/>
    <lineage>
        <taxon>unclassified sequences</taxon>
        <taxon>metagenomes</taxon>
        <taxon>ecological metagenomes</taxon>
    </lineage>
</organism>
<feature type="compositionally biased region" description="Basic residues" evidence="1">
    <location>
        <begin position="137"/>
        <end position="153"/>
    </location>
</feature>
<dbReference type="EMBL" id="LAZR01019425">
    <property type="protein sequence ID" value="KKL92577.1"/>
    <property type="molecule type" value="Genomic_DNA"/>
</dbReference>
<reference evidence="2" key="1">
    <citation type="journal article" date="2015" name="Nature">
        <title>Complex archaea that bridge the gap between prokaryotes and eukaryotes.</title>
        <authorList>
            <person name="Spang A."/>
            <person name="Saw J.H."/>
            <person name="Jorgensen S.L."/>
            <person name="Zaremba-Niedzwiedzka K."/>
            <person name="Martijn J."/>
            <person name="Lind A.E."/>
            <person name="van Eijk R."/>
            <person name="Schleper C."/>
            <person name="Guy L."/>
            <person name="Ettema T.J."/>
        </authorList>
    </citation>
    <scope>NUCLEOTIDE SEQUENCE</scope>
</reference>
<sequence>MAEPRNQTPPHTHEACNGAAFHQCETGDPDCLHCDACGGPPEGNTPIGGCILGLDQLIARTHDRMSRACIECLGLGWAVFQVDREPGEEIERCDNCEVFPDDDTAAAALRSPHAPGPVAPNRRHRRQVSDGAPAERHSRRPRNHSHASRTRVTTRKDQP</sequence>
<evidence type="ECO:0000313" key="2">
    <source>
        <dbReference type="EMBL" id="KKL92577.1"/>
    </source>
</evidence>
<protein>
    <submittedName>
        <fullName evidence="2">Uncharacterized protein</fullName>
    </submittedName>
</protein>